<accession>A0AAN4ZM97</accession>
<gene>
    <name evidence="16" type="ORF">PMAYCL1PPCAC_11786</name>
</gene>
<evidence type="ECO:0000256" key="6">
    <source>
        <dbReference type="ARBA" id="ARBA00022843"/>
    </source>
</evidence>
<dbReference type="Pfam" id="PF13891">
    <property type="entry name" value="zf-C3HC3H_KANSL2"/>
    <property type="match status" value="1"/>
</dbReference>
<sequence length="433" mass="48645">MSTSSTAEGPSMEDHEDIDAEDHLDSSSSHVHDSSKEGEVDDQSSTKPKRNRKSTQRLLDSFMDDELSFAHKHKKKTKPVKKESSTDAHNESGGDLHSEAASEHEPAPEEAEKERRTRVVPGKSHVQCTFMESKKKSNSQCKQRAIEGYLFCIWHILNDKQAPYKRCANMRTKQKNGLETEVQCKTAIKDTQEPPYCLAHSDKAKKPMKKKKEAGPSPSTSAMKDSSPLVASGSVAPSSPSSSIFNLPNDEFAHDIDEAIGNMNEPGNLMDFDEFESLDNEDDIKEESKEGEEMGVVSAGGRLPFEMEEDLDEEDIQALEELVGPIYIVGEKIVDRLKKMRQNCHSDDEFWAASKLHPDAPSTTEEYSNLFANELKRLERMNISPAHKQEISAQLRDPHSELAQELALIHKFNTDRLREQHTMQRSNLNNLPG</sequence>
<evidence type="ECO:0000256" key="4">
    <source>
        <dbReference type="ARBA" id="ARBA00022499"/>
    </source>
</evidence>
<dbReference type="InterPro" id="IPR025927">
    <property type="entry name" value="Znf_KANL2-like"/>
</dbReference>
<feature type="region of interest" description="Disordered" evidence="14">
    <location>
        <begin position="202"/>
        <end position="242"/>
    </location>
</feature>
<feature type="compositionally biased region" description="Basic and acidic residues" evidence="14">
    <location>
        <begin position="80"/>
        <end position="117"/>
    </location>
</feature>
<dbReference type="GO" id="GO:0005739">
    <property type="term" value="C:mitochondrion"/>
    <property type="evidence" value="ECO:0007669"/>
    <property type="project" value="UniProtKB-SubCell"/>
</dbReference>
<keyword evidence="4" id="KW-1017">Isopeptide bond</keyword>
<dbReference type="InterPro" id="IPR026316">
    <property type="entry name" value="NSL2"/>
</dbReference>
<feature type="compositionally biased region" description="Low complexity" evidence="14">
    <location>
        <begin position="226"/>
        <end position="242"/>
    </location>
</feature>
<evidence type="ECO:0000256" key="3">
    <source>
        <dbReference type="ARBA" id="ARBA00015508"/>
    </source>
</evidence>
<keyword evidence="7" id="KW-0156">Chromatin regulator</keyword>
<protein>
    <recommendedName>
        <fullName evidence="3">KAT8 regulatory NSL complex subunit 2</fullName>
    </recommendedName>
    <alternativeName>
        <fullName evidence="11">NSL complex protein NSL2</fullName>
    </alternativeName>
    <alternativeName>
        <fullName evidence="10">Non-specific lethal 2 homolog</fullName>
    </alternativeName>
</protein>
<dbReference type="Proteomes" id="UP001328107">
    <property type="component" value="Unassembled WGS sequence"/>
</dbReference>
<evidence type="ECO:0000256" key="13">
    <source>
        <dbReference type="ARBA" id="ARBA00093543"/>
    </source>
</evidence>
<evidence type="ECO:0000256" key="14">
    <source>
        <dbReference type="SAM" id="MobiDB-lite"/>
    </source>
</evidence>
<dbReference type="EMBL" id="BTRK01000003">
    <property type="protein sequence ID" value="GMR41591.1"/>
    <property type="molecule type" value="Genomic_DNA"/>
</dbReference>
<reference evidence="17" key="1">
    <citation type="submission" date="2022-10" db="EMBL/GenBank/DDBJ databases">
        <title>Genome assembly of Pristionchus species.</title>
        <authorList>
            <person name="Yoshida K."/>
            <person name="Sommer R.J."/>
        </authorList>
    </citation>
    <scope>NUCLEOTIDE SEQUENCE [LARGE SCALE GENOMIC DNA]</scope>
    <source>
        <strain evidence="17">RS5460</strain>
    </source>
</reference>
<feature type="compositionally biased region" description="Basic and acidic residues" evidence="14">
    <location>
        <begin position="21"/>
        <end position="38"/>
    </location>
</feature>
<keyword evidence="17" id="KW-1185">Reference proteome</keyword>
<dbReference type="PANTHER" id="PTHR13453">
    <property type="entry name" value="KAT8 REGULATORY NSL COMPLEX SUBUNIT 2"/>
    <property type="match status" value="1"/>
</dbReference>
<evidence type="ECO:0000259" key="15">
    <source>
        <dbReference type="Pfam" id="PF13891"/>
    </source>
</evidence>
<organism evidence="16 17">
    <name type="scientific">Pristionchus mayeri</name>
    <dbReference type="NCBI Taxonomy" id="1317129"/>
    <lineage>
        <taxon>Eukaryota</taxon>
        <taxon>Metazoa</taxon>
        <taxon>Ecdysozoa</taxon>
        <taxon>Nematoda</taxon>
        <taxon>Chromadorea</taxon>
        <taxon>Rhabditida</taxon>
        <taxon>Rhabditina</taxon>
        <taxon>Diplogasteromorpha</taxon>
        <taxon>Diplogasteroidea</taxon>
        <taxon>Neodiplogasteridae</taxon>
        <taxon>Pristionchus</taxon>
    </lineage>
</organism>
<dbReference type="GO" id="GO:0005634">
    <property type="term" value="C:nucleus"/>
    <property type="evidence" value="ECO:0007669"/>
    <property type="project" value="UniProtKB-SubCell"/>
</dbReference>
<evidence type="ECO:0000256" key="9">
    <source>
        <dbReference type="ARBA" id="ARBA00023242"/>
    </source>
</evidence>
<dbReference type="PANTHER" id="PTHR13453:SF1">
    <property type="entry name" value="KAT8 REGULATORY NSL COMPLEX SUBUNIT 2"/>
    <property type="match status" value="1"/>
</dbReference>
<evidence type="ECO:0000313" key="16">
    <source>
        <dbReference type="EMBL" id="GMR41591.1"/>
    </source>
</evidence>
<proteinExistence type="predicted"/>
<comment type="caution">
    <text evidence="16">The sequence shown here is derived from an EMBL/GenBank/DDBJ whole genome shotgun (WGS) entry which is preliminary data.</text>
</comment>
<evidence type="ECO:0000256" key="12">
    <source>
        <dbReference type="ARBA" id="ARBA00093359"/>
    </source>
</evidence>
<keyword evidence="5" id="KW-0597">Phosphoprotein</keyword>
<evidence type="ECO:0000256" key="1">
    <source>
        <dbReference type="ARBA" id="ARBA00004123"/>
    </source>
</evidence>
<feature type="compositionally biased region" description="Basic residues" evidence="14">
    <location>
        <begin position="70"/>
        <end position="79"/>
    </location>
</feature>
<dbReference type="AlphaFoldDB" id="A0AAN4ZM97"/>
<evidence type="ECO:0000256" key="10">
    <source>
        <dbReference type="ARBA" id="ARBA00032947"/>
    </source>
</evidence>
<feature type="domain" description="KANL2-like probable zinc-finger" evidence="15">
    <location>
        <begin position="138"/>
        <end position="201"/>
    </location>
</feature>
<dbReference type="GO" id="GO:0044545">
    <property type="term" value="C:NSL complex"/>
    <property type="evidence" value="ECO:0007669"/>
    <property type="project" value="TreeGrafter"/>
</dbReference>
<comment type="function">
    <text evidence="12">Non-catalytic component of the NSL histone acetyltransferase complex, a multiprotein complex that mediates histone H4 acetylation at 'Lys-5'- and 'Lys-8' (H4K5ac and H4K8ac) at transcription start sites and promotes transcription initiation. Required for NSL complex stability and for transcription of intraciliary transport genes in both ciliated and non-ciliated cells by regulating histone H4 acetylation at 'Lys-5'- and 'Lys-12' (H4K5ac and H4K12ac). This is necessary for cilium assembly in ciliated cells and for organization of the microtubule cytoskeleton in non-ciliated cells. Required within the NSL complex to maintain nuclear architecture stability by promoting KAT8-mediated acetylation of lamin LMNA.</text>
</comment>
<keyword evidence="6" id="KW-0832">Ubl conjugation</keyword>
<evidence type="ECO:0000256" key="8">
    <source>
        <dbReference type="ARBA" id="ARBA00023128"/>
    </source>
</evidence>
<evidence type="ECO:0000256" key="11">
    <source>
        <dbReference type="ARBA" id="ARBA00033378"/>
    </source>
</evidence>
<keyword evidence="8" id="KW-0496">Mitochondrion</keyword>
<evidence type="ECO:0000256" key="7">
    <source>
        <dbReference type="ARBA" id="ARBA00022853"/>
    </source>
</evidence>
<evidence type="ECO:0000256" key="2">
    <source>
        <dbReference type="ARBA" id="ARBA00004173"/>
    </source>
</evidence>
<comment type="subunit">
    <text evidence="13">Component of the NSL complex at least composed of KAT8/MOF, KANSL1, KANSL2, KANSL3, MCRS1, PHF20, OGT1/OGT, WDR5 and HCFC1.</text>
</comment>
<dbReference type="GO" id="GO:0006325">
    <property type="term" value="P:chromatin organization"/>
    <property type="evidence" value="ECO:0007669"/>
    <property type="project" value="UniProtKB-KW"/>
</dbReference>
<evidence type="ECO:0000256" key="5">
    <source>
        <dbReference type="ARBA" id="ARBA00022553"/>
    </source>
</evidence>
<keyword evidence="9" id="KW-0539">Nucleus</keyword>
<name>A0AAN4ZM97_9BILA</name>
<feature type="region of interest" description="Disordered" evidence="14">
    <location>
        <begin position="1"/>
        <end position="123"/>
    </location>
</feature>
<comment type="subcellular location">
    <subcellularLocation>
        <location evidence="2">Mitochondrion</location>
    </subcellularLocation>
    <subcellularLocation>
        <location evidence="1">Nucleus</location>
    </subcellularLocation>
</comment>
<evidence type="ECO:0000313" key="17">
    <source>
        <dbReference type="Proteomes" id="UP001328107"/>
    </source>
</evidence>